<dbReference type="Proteomes" id="UP000262583">
    <property type="component" value="Chromosome"/>
</dbReference>
<reference evidence="3 4" key="1">
    <citation type="submission" date="2018-05" db="EMBL/GenBank/DDBJ databases">
        <title>A metagenomic window into the 2 km-deep terrestrial subsurface aquifer revealed taxonomically and functionally diverse microbial community comprising novel uncultured bacterial lineages.</title>
        <authorList>
            <person name="Kadnikov V.V."/>
            <person name="Mardanov A.V."/>
            <person name="Beletsky A.V."/>
            <person name="Banks D."/>
            <person name="Pimenov N.V."/>
            <person name="Frank Y.A."/>
            <person name="Karnachuk O.V."/>
            <person name="Ravin N.V."/>
        </authorList>
    </citation>
    <scope>NUCLEOTIDE SEQUENCE [LARGE SCALE GENOMIC DNA]</scope>
    <source>
        <strain evidence="3">BY</strain>
    </source>
</reference>
<evidence type="ECO:0000256" key="1">
    <source>
        <dbReference type="ARBA" id="ARBA00010574"/>
    </source>
</evidence>
<keyword evidence="2" id="KW-0810">Translation regulation</keyword>
<keyword evidence="2" id="KW-0963">Cytoplasm</keyword>
<dbReference type="EMBL" id="CP030759">
    <property type="protein sequence ID" value="AXA35391.1"/>
    <property type="molecule type" value="Genomic_DNA"/>
</dbReference>
<dbReference type="GO" id="GO:0090071">
    <property type="term" value="P:negative regulation of ribosome biogenesis"/>
    <property type="evidence" value="ECO:0007669"/>
    <property type="project" value="UniProtKB-UniRule"/>
</dbReference>
<comment type="subcellular location">
    <subcellularLocation>
        <location evidence="2">Cytoplasm</location>
    </subcellularLocation>
</comment>
<dbReference type="InterPro" id="IPR004394">
    <property type="entry name" value="Iojap/RsfS/C7orf30"/>
</dbReference>
<accession>A0A2Z4Y2K3</accession>
<dbReference type="PANTHER" id="PTHR21043">
    <property type="entry name" value="IOJAP SUPERFAMILY ORTHOLOG"/>
    <property type="match status" value="1"/>
</dbReference>
<comment type="subunit">
    <text evidence="2">Interacts with ribosomal protein uL14 (rplN).</text>
</comment>
<comment type="similarity">
    <text evidence="1 2">Belongs to the Iojap/RsfS family.</text>
</comment>
<dbReference type="GO" id="GO:0043023">
    <property type="term" value="F:ribosomal large subunit binding"/>
    <property type="evidence" value="ECO:0007669"/>
    <property type="project" value="TreeGrafter"/>
</dbReference>
<evidence type="ECO:0000313" key="4">
    <source>
        <dbReference type="Proteomes" id="UP000262583"/>
    </source>
</evidence>
<comment type="function">
    <text evidence="2">Functions as a ribosomal silencing factor. Interacts with ribosomal protein uL14 (rplN), blocking formation of intersubunit bridge B8. Prevents association of the 30S and 50S ribosomal subunits and the formation of functional ribosomes, thus repressing translation.</text>
</comment>
<dbReference type="Gene3D" id="3.30.460.10">
    <property type="entry name" value="Beta Polymerase, domain 2"/>
    <property type="match status" value="1"/>
</dbReference>
<dbReference type="Pfam" id="PF02410">
    <property type="entry name" value="RsfS"/>
    <property type="match status" value="1"/>
</dbReference>
<dbReference type="AlphaFoldDB" id="A0A2Z4Y2K3"/>
<dbReference type="SUPFAM" id="SSF81301">
    <property type="entry name" value="Nucleotidyltransferase"/>
    <property type="match status" value="1"/>
</dbReference>
<dbReference type="PANTHER" id="PTHR21043:SF0">
    <property type="entry name" value="MITOCHONDRIAL ASSEMBLY OF RIBOSOMAL LARGE SUBUNIT PROTEIN 1"/>
    <property type="match status" value="1"/>
</dbReference>
<dbReference type="GO" id="GO:0005737">
    <property type="term" value="C:cytoplasm"/>
    <property type="evidence" value="ECO:0007669"/>
    <property type="project" value="UniProtKB-SubCell"/>
</dbReference>
<evidence type="ECO:0000313" key="3">
    <source>
        <dbReference type="EMBL" id="AXA35391.1"/>
    </source>
</evidence>
<dbReference type="NCBIfam" id="TIGR00090">
    <property type="entry name" value="rsfS_iojap_ybeB"/>
    <property type="match status" value="1"/>
</dbReference>
<sequence>MAKKKTDNISAEIKARRIAQVADEAKATDIVILDVRGLSNVADFFVIFTGTSQTHLRAIGKRLEEHLEPEGICAERIDGFRATNWIVFDFGSVIAHAMLEEARQFYDLERLWGDAPRLSWQ</sequence>
<proteinExistence type="inferred from homology"/>
<name>A0A2Z4Y2K3_SUMC1</name>
<dbReference type="KEGG" id="schv:BRCON_0614"/>
<organism evidence="3 4">
    <name type="scientific">Sumerlaea chitinivorans</name>
    <dbReference type="NCBI Taxonomy" id="2250252"/>
    <lineage>
        <taxon>Bacteria</taxon>
        <taxon>Candidatus Sumerlaeota</taxon>
        <taxon>Candidatus Sumerlaeia</taxon>
        <taxon>Candidatus Sumerlaeales</taxon>
        <taxon>Candidatus Sumerlaeaceae</taxon>
        <taxon>Candidatus Sumerlaea</taxon>
    </lineage>
</organism>
<gene>
    <name evidence="2" type="primary">rsfS</name>
    <name evidence="3" type="ORF">BRCON_0614</name>
</gene>
<keyword evidence="2" id="KW-0678">Repressor</keyword>
<dbReference type="HAMAP" id="MF_01477">
    <property type="entry name" value="Iojap_RsfS"/>
    <property type="match status" value="1"/>
</dbReference>
<protein>
    <recommendedName>
        <fullName evidence="2">Ribosomal silencing factor RsfS</fullName>
    </recommendedName>
</protein>
<dbReference type="GO" id="GO:0042256">
    <property type="term" value="P:cytosolic ribosome assembly"/>
    <property type="evidence" value="ECO:0007669"/>
    <property type="project" value="UniProtKB-UniRule"/>
</dbReference>
<evidence type="ECO:0000256" key="2">
    <source>
        <dbReference type="HAMAP-Rule" id="MF_01477"/>
    </source>
</evidence>
<dbReference type="InterPro" id="IPR043519">
    <property type="entry name" value="NT_sf"/>
</dbReference>
<dbReference type="GO" id="GO:0017148">
    <property type="term" value="P:negative regulation of translation"/>
    <property type="evidence" value="ECO:0007669"/>
    <property type="project" value="UniProtKB-UniRule"/>
</dbReference>